<dbReference type="InterPro" id="IPR050093">
    <property type="entry name" value="ABC_SmlMolc_Importer"/>
</dbReference>
<dbReference type="eggNOG" id="COG3842">
    <property type="taxonomic scope" value="Bacteria"/>
</dbReference>
<keyword evidence="3 7" id="KW-0067">ATP-binding</keyword>
<accession>A0A1I5F3I8</accession>
<dbReference type="InterPro" id="IPR017871">
    <property type="entry name" value="ABC_transporter-like_CS"/>
</dbReference>
<proteinExistence type="predicted"/>
<dbReference type="PROSITE" id="PS50893">
    <property type="entry name" value="ABC_TRANSPORTER_2"/>
    <property type="match status" value="1"/>
</dbReference>
<evidence type="ECO:0000256" key="2">
    <source>
        <dbReference type="ARBA" id="ARBA00022741"/>
    </source>
</evidence>
<dbReference type="Gene3D" id="2.40.50.100">
    <property type="match status" value="1"/>
</dbReference>
<dbReference type="PANTHER" id="PTHR42781:SF4">
    <property type="entry name" value="SPERMIDINE_PUTRESCINE IMPORT ATP-BINDING PROTEIN POTA"/>
    <property type="match status" value="1"/>
</dbReference>
<organism evidence="7 8">
    <name type="scientific">Actinomadura madurae</name>
    <dbReference type="NCBI Taxonomy" id="1993"/>
    <lineage>
        <taxon>Bacteria</taxon>
        <taxon>Bacillati</taxon>
        <taxon>Actinomycetota</taxon>
        <taxon>Actinomycetes</taxon>
        <taxon>Streptosporangiales</taxon>
        <taxon>Thermomonosporaceae</taxon>
        <taxon>Actinomadura</taxon>
    </lineage>
</organism>
<feature type="domain" description="ABC transporter" evidence="6">
    <location>
        <begin position="11"/>
        <end position="243"/>
    </location>
</feature>
<dbReference type="Proteomes" id="UP000183413">
    <property type="component" value="Unassembled WGS sequence"/>
</dbReference>
<reference evidence="7 8" key="1">
    <citation type="submission" date="2016-10" db="EMBL/GenBank/DDBJ databases">
        <authorList>
            <person name="de Groot N.N."/>
        </authorList>
    </citation>
    <scope>NUCLEOTIDE SEQUENCE [LARGE SCALE GENOMIC DNA]</scope>
    <source>
        <strain evidence="7 8">DSM 43067</strain>
    </source>
</reference>
<dbReference type="GO" id="GO:0015418">
    <property type="term" value="F:ABC-type quaternary ammonium compound transporting activity"/>
    <property type="evidence" value="ECO:0007669"/>
    <property type="project" value="UniProtKB-EC"/>
</dbReference>
<keyword evidence="1" id="KW-0813">Transport</keyword>
<evidence type="ECO:0000259" key="6">
    <source>
        <dbReference type="PROSITE" id="PS50893"/>
    </source>
</evidence>
<dbReference type="AlphaFoldDB" id="A0A1I5F3I8"/>
<dbReference type="SUPFAM" id="SSF50331">
    <property type="entry name" value="MOP-like"/>
    <property type="match status" value="1"/>
</dbReference>
<dbReference type="InterPro" id="IPR003439">
    <property type="entry name" value="ABC_transporter-like_ATP-bd"/>
</dbReference>
<keyword evidence="2" id="KW-0547">Nucleotide-binding</keyword>
<dbReference type="SUPFAM" id="SSF52540">
    <property type="entry name" value="P-loop containing nucleoside triphosphate hydrolases"/>
    <property type="match status" value="1"/>
</dbReference>
<dbReference type="EC" id="7.6.2.9" evidence="4"/>
<dbReference type="InParanoid" id="A0A1I5F3I8"/>
<sequence>MKSQESGGGRIELVDLCKRFAPRGPLVVDHVGIDVAPGEFVTLLGPSGSGKTTTLNMIAGFTEATSGEIRLHGRDISGLPPHRRGFGMVFQNYALFPHMTVEQNVAFPLRERGVGRRETQRRVGDALDLVDLGGLAGRRPNELSGGQQQRVALARAVVYSPSVLLLDEPLSALDRRLRQTLQHEIKRIHDELKLTFVFVTHDQEEAMVLSDRIAVFNRGRIERLDGPAELYNRPGTRFVATFLGESNIFAGRLTGDVYVWGDRKWGFAAEGPGAGPDDRLLVVRPERVGLATEPSAVPSGANRAEATVIEVTFHGTYQRVRLEFRDGTEGSAVLSQGAGGTAGLPDPGASVAAHWSPDDQVLVTDGPAASQIDQEMRTDT</sequence>
<dbReference type="RefSeq" id="WP_075021182.1">
    <property type="nucleotide sequence ID" value="NZ_FOVH01000004.1"/>
</dbReference>
<dbReference type="GO" id="GO:0005524">
    <property type="term" value="F:ATP binding"/>
    <property type="evidence" value="ECO:0007669"/>
    <property type="project" value="UniProtKB-KW"/>
</dbReference>
<dbReference type="Gene3D" id="3.40.50.300">
    <property type="entry name" value="P-loop containing nucleotide triphosphate hydrolases"/>
    <property type="match status" value="1"/>
</dbReference>
<dbReference type="GO" id="GO:0043190">
    <property type="term" value="C:ATP-binding cassette (ABC) transporter complex"/>
    <property type="evidence" value="ECO:0007669"/>
    <property type="project" value="InterPro"/>
</dbReference>
<dbReference type="InterPro" id="IPR003593">
    <property type="entry name" value="AAA+_ATPase"/>
</dbReference>
<keyword evidence="8" id="KW-1185">Reference proteome</keyword>
<dbReference type="PROSITE" id="PS00211">
    <property type="entry name" value="ABC_TRANSPORTER_1"/>
    <property type="match status" value="1"/>
</dbReference>
<gene>
    <name evidence="7" type="ORF">SAMN04489713_104413</name>
</gene>
<dbReference type="InterPro" id="IPR027417">
    <property type="entry name" value="P-loop_NTPase"/>
</dbReference>
<dbReference type="STRING" id="1993.SAMN04489713_104413"/>
<dbReference type="FunFam" id="3.40.50.300:FF:000425">
    <property type="entry name" value="Probable ABC transporter, ATP-binding subunit"/>
    <property type="match status" value="1"/>
</dbReference>
<evidence type="ECO:0000256" key="5">
    <source>
        <dbReference type="SAM" id="MobiDB-lite"/>
    </source>
</evidence>
<dbReference type="Pfam" id="PF00005">
    <property type="entry name" value="ABC_tran"/>
    <property type="match status" value="1"/>
</dbReference>
<feature type="region of interest" description="Disordered" evidence="5">
    <location>
        <begin position="331"/>
        <end position="353"/>
    </location>
</feature>
<dbReference type="InterPro" id="IPR013611">
    <property type="entry name" value="Transp-assoc_OB_typ2"/>
</dbReference>
<name>A0A1I5F3I8_9ACTN</name>
<evidence type="ECO:0000256" key="1">
    <source>
        <dbReference type="ARBA" id="ARBA00022448"/>
    </source>
</evidence>
<evidence type="ECO:0000256" key="4">
    <source>
        <dbReference type="ARBA" id="ARBA00066388"/>
    </source>
</evidence>
<dbReference type="Pfam" id="PF08402">
    <property type="entry name" value="TOBE_2"/>
    <property type="match status" value="1"/>
</dbReference>
<evidence type="ECO:0000313" key="8">
    <source>
        <dbReference type="Proteomes" id="UP000183413"/>
    </source>
</evidence>
<dbReference type="InterPro" id="IPR008995">
    <property type="entry name" value="Mo/tungstate-bd_C_term_dom"/>
</dbReference>
<evidence type="ECO:0000256" key="3">
    <source>
        <dbReference type="ARBA" id="ARBA00022840"/>
    </source>
</evidence>
<protein>
    <recommendedName>
        <fullName evidence="4">ABC-type quaternary amine transporter</fullName>
        <ecNumber evidence="4">7.6.2.9</ecNumber>
    </recommendedName>
</protein>
<dbReference type="GO" id="GO:0016887">
    <property type="term" value="F:ATP hydrolysis activity"/>
    <property type="evidence" value="ECO:0007669"/>
    <property type="project" value="InterPro"/>
</dbReference>
<dbReference type="PANTHER" id="PTHR42781">
    <property type="entry name" value="SPERMIDINE/PUTRESCINE IMPORT ATP-BINDING PROTEIN POTA"/>
    <property type="match status" value="1"/>
</dbReference>
<dbReference type="EMBL" id="FOVH01000004">
    <property type="protein sequence ID" value="SFO18304.1"/>
    <property type="molecule type" value="Genomic_DNA"/>
</dbReference>
<dbReference type="SMART" id="SM00382">
    <property type="entry name" value="AAA"/>
    <property type="match status" value="1"/>
</dbReference>
<evidence type="ECO:0000313" key="7">
    <source>
        <dbReference type="EMBL" id="SFO18304.1"/>
    </source>
</evidence>